<reference evidence="2" key="1">
    <citation type="journal article" date="2019" name="Int. J. Syst. Evol. Microbiol.">
        <title>The Global Catalogue of Microorganisms (GCM) 10K type strain sequencing project: providing services to taxonomists for standard genome sequencing and annotation.</title>
        <authorList>
            <consortium name="The Broad Institute Genomics Platform"/>
            <consortium name="The Broad Institute Genome Sequencing Center for Infectious Disease"/>
            <person name="Wu L."/>
            <person name="Ma J."/>
        </authorList>
    </citation>
    <scope>NUCLEOTIDE SEQUENCE [LARGE SCALE GENOMIC DNA]</scope>
    <source>
        <strain evidence="2">KCTC 42087</strain>
    </source>
</reference>
<sequence>MPAPDALTIPPLALATAGIATTYLTPHRLTGALTTCLALAVLMCEAIAYHDDASAAVYLAGAVIAAQVAGTAQDETTTDQDGDAR</sequence>
<name>A0ABW0ZV20_9ACTN</name>
<protein>
    <submittedName>
        <fullName evidence="1">Uncharacterized protein</fullName>
    </submittedName>
</protein>
<evidence type="ECO:0000313" key="1">
    <source>
        <dbReference type="EMBL" id="MFC5744765.1"/>
    </source>
</evidence>
<gene>
    <name evidence="1" type="ORF">ACFPZN_03970</name>
</gene>
<comment type="caution">
    <text evidence="1">The sequence shown here is derived from an EMBL/GenBank/DDBJ whole genome shotgun (WGS) entry which is preliminary data.</text>
</comment>
<dbReference type="RefSeq" id="WP_378280217.1">
    <property type="nucleotide sequence ID" value="NZ_JBHSON010000004.1"/>
</dbReference>
<proteinExistence type="predicted"/>
<organism evidence="1 2">
    <name type="scientific">Actinomadura rugatobispora</name>
    <dbReference type="NCBI Taxonomy" id="1994"/>
    <lineage>
        <taxon>Bacteria</taxon>
        <taxon>Bacillati</taxon>
        <taxon>Actinomycetota</taxon>
        <taxon>Actinomycetes</taxon>
        <taxon>Streptosporangiales</taxon>
        <taxon>Thermomonosporaceae</taxon>
        <taxon>Actinomadura</taxon>
    </lineage>
</organism>
<dbReference type="EMBL" id="JBHSON010000004">
    <property type="protein sequence ID" value="MFC5744765.1"/>
    <property type="molecule type" value="Genomic_DNA"/>
</dbReference>
<evidence type="ECO:0000313" key="2">
    <source>
        <dbReference type="Proteomes" id="UP001596074"/>
    </source>
</evidence>
<keyword evidence="2" id="KW-1185">Reference proteome</keyword>
<accession>A0ABW0ZV20</accession>
<dbReference type="Proteomes" id="UP001596074">
    <property type="component" value="Unassembled WGS sequence"/>
</dbReference>